<dbReference type="PANTHER" id="PTHR24148:SF73">
    <property type="entry name" value="HET DOMAIN PROTEIN (AFU_ORTHOLOGUE AFUA_8G01020)"/>
    <property type="match status" value="1"/>
</dbReference>
<proteinExistence type="predicted"/>
<keyword evidence="2" id="KW-0472">Membrane</keyword>
<feature type="transmembrane region" description="Helical" evidence="2">
    <location>
        <begin position="120"/>
        <end position="139"/>
    </location>
</feature>
<organism evidence="4 5">
    <name type="scientific">Apodospora peruviana</name>
    <dbReference type="NCBI Taxonomy" id="516989"/>
    <lineage>
        <taxon>Eukaryota</taxon>
        <taxon>Fungi</taxon>
        <taxon>Dikarya</taxon>
        <taxon>Ascomycota</taxon>
        <taxon>Pezizomycotina</taxon>
        <taxon>Sordariomycetes</taxon>
        <taxon>Sordariomycetidae</taxon>
        <taxon>Sordariales</taxon>
        <taxon>Lasiosphaeriaceae</taxon>
        <taxon>Apodospora</taxon>
    </lineage>
</organism>
<keyword evidence="5" id="KW-1185">Reference proteome</keyword>
<dbReference type="PANTHER" id="PTHR24148">
    <property type="entry name" value="ANKYRIN REPEAT DOMAIN-CONTAINING PROTEIN 39 HOMOLOG-RELATED"/>
    <property type="match status" value="1"/>
</dbReference>
<feature type="transmembrane region" description="Helical" evidence="2">
    <location>
        <begin position="240"/>
        <end position="268"/>
    </location>
</feature>
<reference evidence="4" key="2">
    <citation type="submission" date="2023-06" db="EMBL/GenBank/DDBJ databases">
        <authorList>
            <consortium name="Lawrence Berkeley National Laboratory"/>
            <person name="Haridas S."/>
            <person name="Hensen N."/>
            <person name="Bonometti L."/>
            <person name="Westerberg I."/>
            <person name="Brannstrom I.O."/>
            <person name="Guillou S."/>
            <person name="Cros-Aarteil S."/>
            <person name="Calhoun S."/>
            <person name="Kuo A."/>
            <person name="Mondo S."/>
            <person name="Pangilinan J."/>
            <person name="Riley R."/>
            <person name="Labutti K."/>
            <person name="Andreopoulos B."/>
            <person name="Lipzen A."/>
            <person name="Chen C."/>
            <person name="Yanf M."/>
            <person name="Daum C."/>
            <person name="Ng V."/>
            <person name="Clum A."/>
            <person name="Steindorff A."/>
            <person name="Ohm R."/>
            <person name="Martin F."/>
            <person name="Silar P."/>
            <person name="Natvig D."/>
            <person name="Lalanne C."/>
            <person name="Gautier V."/>
            <person name="Ament-Velasquez S.L."/>
            <person name="Kruys A."/>
            <person name="Hutchinson M.I."/>
            <person name="Powell A.J."/>
            <person name="Barry K."/>
            <person name="Miller A.N."/>
            <person name="Grigoriev I.V."/>
            <person name="Debuchy R."/>
            <person name="Gladieux P."/>
            <person name="Thoren M.H."/>
            <person name="Johannesson H."/>
        </authorList>
    </citation>
    <scope>NUCLEOTIDE SEQUENCE</scope>
    <source>
        <strain evidence="4">CBS 118394</strain>
    </source>
</reference>
<comment type="caution">
    <text evidence="4">The sequence shown here is derived from an EMBL/GenBank/DDBJ whole genome shotgun (WGS) entry which is preliminary data.</text>
</comment>
<protein>
    <submittedName>
        <fullName evidence="4">Heterokaryon incompatibility protein-domain-containing protein</fullName>
    </submittedName>
</protein>
<evidence type="ECO:0000259" key="3">
    <source>
        <dbReference type="Pfam" id="PF06985"/>
    </source>
</evidence>
<evidence type="ECO:0000313" key="4">
    <source>
        <dbReference type="EMBL" id="KAK3312532.1"/>
    </source>
</evidence>
<feature type="transmembrane region" description="Helical" evidence="2">
    <location>
        <begin position="183"/>
        <end position="203"/>
    </location>
</feature>
<dbReference type="Pfam" id="PF06985">
    <property type="entry name" value="HET"/>
    <property type="match status" value="1"/>
</dbReference>
<evidence type="ECO:0000256" key="1">
    <source>
        <dbReference type="SAM" id="MobiDB-lite"/>
    </source>
</evidence>
<feature type="domain" description="Heterokaryon incompatibility" evidence="3">
    <location>
        <begin position="425"/>
        <end position="607"/>
    </location>
</feature>
<keyword evidence="2" id="KW-0812">Transmembrane</keyword>
<dbReference type="InterPro" id="IPR010730">
    <property type="entry name" value="HET"/>
</dbReference>
<feature type="transmembrane region" description="Helical" evidence="2">
    <location>
        <begin position="151"/>
        <end position="171"/>
    </location>
</feature>
<keyword evidence="2" id="KW-1133">Transmembrane helix</keyword>
<dbReference type="InterPro" id="IPR052895">
    <property type="entry name" value="HetReg/Transcr_Mod"/>
</dbReference>
<dbReference type="EMBL" id="JAUEDM010000009">
    <property type="protein sequence ID" value="KAK3312532.1"/>
    <property type="molecule type" value="Genomic_DNA"/>
</dbReference>
<feature type="transmembrane region" description="Helical" evidence="2">
    <location>
        <begin position="280"/>
        <end position="306"/>
    </location>
</feature>
<dbReference type="Proteomes" id="UP001283341">
    <property type="component" value="Unassembled WGS sequence"/>
</dbReference>
<sequence length="1078" mass="121050">MALKDACWAAMSSMIKIASRYYMGLTTPTICTLLMATAFVTDSLSRGTFADYVRVVASIVICLLAARLPHSDQPDLYAQAVVLPWAAADGDLNLRFIVMVYVDTYVSWDTSSRQAMFKGFILANAFVNGLYPLTAEYIWPWLMPPLKALVLYQHFQFLVVIAVILLYRSYLRPGAAHGALPEGVNGIWPALALHGICIISPQFQVQRFAYFLYFLGFCGPERPGPWVLMHGSEAVRIEGLAIYTAALLVFEYHITTCHIVFLALNVIVHPLRQRLAGTGNVATTIFVAQFLGFMWFLVAHVAMLIVRQPLASMLETNSTAAGHASNTWVLWWTMISEMLGKLFRILMQRLRLRYQDRRQQRLHENEEDSTQTQQSFQHQAITKPNTIRVLQIRPSLFSRASIRCDMLEGHFTPDDEYKVYRGPDYTGVSYCWDKPSSSGGDKKTTIHIDGRPFEVQHTVYAILRAMRREFSLKHVWIDSICINQTDEREKSSQVQLMRLIYENATSTVGWLRGPSNPDPGGGFGTRWQDIKDFWWSRESPEYRAREMLGRINSTMYVHQQDGQPPGGGTGDLTTFLETMPGSPQKDWKALEGLITNPYFTRVWIIQEVVVAKHVTLWYGGQIIPWDLFARAMAVLGSKGFAWKVIVYLMRNGDGSLRPFELPGIHNGLVLENLRRWYRRPGFLSSKGSTEKMLSLEDTLKLCMRFESTWDVDRIYALLGVASDSSFLGIIPDYRQGRTKQVFTSVAVRLIAKQLVKNGNPFSVLRLAGTGHQNQKVKGLPSWVPDWTCQIQTCLLSHANREYTYHASGDTAADVKFSKEGLLCKGVVFGKITAVSDVFTADPKEGVASQFLDAYKMVLTQLGATPSRYKEAEVPGVNLEFWRTIIGDMSPDARPAAPKFLFDLIETIMGNEIMEIRAAAAAAAATSTTTTAEPDEDDDHSSESAEHKKNWRLLMQVVSNPDNTFNHMLMTDLSHANPNHKGGFTDILGAKKRPNPWLEYPLFALGRRICVTDDGYMGLVPAGTKTGDRIAVFAGAKTPHVIRSVLRHLLVGECYVHGMMDGEAVAGEEIHDWATITLI</sequence>
<evidence type="ECO:0000313" key="5">
    <source>
        <dbReference type="Proteomes" id="UP001283341"/>
    </source>
</evidence>
<name>A0AAE0HTE1_9PEZI</name>
<feature type="region of interest" description="Disordered" evidence="1">
    <location>
        <begin position="924"/>
        <end position="946"/>
    </location>
</feature>
<accession>A0AAE0HTE1</accession>
<feature type="transmembrane region" description="Helical" evidence="2">
    <location>
        <begin position="21"/>
        <end position="40"/>
    </location>
</feature>
<evidence type="ECO:0000256" key="2">
    <source>
        <dbReference type="SAM" id="Phobius"/>
    </source>
</evidence>
<gene>
    <name evidence="4" type="ORF">B0H66DRAFT_400381</name>
</gene>
<feature type="transmembrane region" description="Helical" evidence="2">
    <location>
        <begin position="52"/>
        <end position="69"/>
    </location>
</feature>
<dbReference type="AlphaFoldDB" id="A0AAE0HTE1"/>
<reference evidence="4" key="1">
    <citation type="journal article" date="2023" name="Mol. Phylogenet. Evol.">
        <title>Genome-scale phylogeny and comparative genomics of the fungal order Sordariales.</title>
        <authorList>
            <person name="Hensen N."/>
            <person name="Bonometti L."/>
            <person name="Westerberg I."/>
            <person name="Brannstrom I.O."/>
            <person name="Guillou S."/>
            <person name="Cros-Aarteil S."/>
            <person name="Calhoun S."/>
            <person name="Haridas S."/>
            <person name="Kuo A."/>
            <person name="Mondo S."/>
            <person name="Pangilinan J."/>
            <person name="Riley R."/>
            <person name="LaButti K."/>
            <person name="Andreopoulos B."/>
            <person name="Lipzen A."/>
            <person name="Chen C."/>
            <person name="Yan M."/>
            <person name="Daum C."/>
            <person name="Ng V."/>
            <person name="Clum A."/>
            <person name="Steindorff A."/>
            <person name="Ohm R.A."/>
            <person name="Martin F."/>
            <person name="Silar P."/>
            <person name="Natvig D.O."/>
            <person name="Lalanne C."/>
            <person name="Gautier V."/>
            <person name="Ament-Velasquez S.L."/>
            <person name="Kruys A."/>
            <person name="Hutchinson M.I."/>
            <person name="Powell A.J."/>
            <person name="Barry K."/>
            <person name="Miller A.N."/>
            <person name="Grigoriev I.V."/>
            <person name="Debuchy R."/>
            <person name="Gladieux P."/>
            <person name="Hiltunen Thoren M."/>
            <person name="Johannesson H."/>
        </authorList>
    </citation>
    <scope>NUCLEOTIDE SEQUENCE</scope>
    <source>
        <strain evidence="4">CBS 118394</strain>
    </source>
</reference>
<dbReference type="Pfam" id="PF26639">
    <property type="entry name" value="Het-6_barrel"/>
    <property type="match status" value="1"/>
</dbReference>